<accession>A0A914YBR6</accession>
<dbReference type="InterPro" id="IPR041541">
    <property type="entry name" value="Glutaminase_EF-hand"/>
</dbReference>
<dbReference type="Pfam" id="PF17959">
    <property type="entry name" value="EF-hand_14"/>
    <property type="match status" value="1"/>
</dbReference>
<evidence type="ECO:0000259" key="1">
    <source>
        <dbReference type="Pfam" id="PF17959"/>
    </source>
</evidence>
<reference evidence="3" key="1">
    <citation type="submission" date="2022-11" db="UniProtKB">
        <authorList>
            <consortium name="WormBaseParasite"/>
        </authorList>
    </citation>
    <scope>IDENTIFICATION</scope>
</reference>
<name>A0A914YBR6_9BILA</name>
<dbReference type="WBParaSite" id="PSU_v2.g16864.t1">
    <property type="protein sequence ID" value="PSU_v2.g16864.t1"/>
    <property type="gene ID" value="PSU_v2.g16864"/>
</dbReference>
<dbReference type="Proteomes" id="UP000887577">
    <property type="component" value="Unplaced"/>
</dbReference>
<dbReference type="AlphaFoldDB" id="A0A914YBR6"/>
<keyword evidence="2" id="KW-1185">Reference proteome</keyword>
<protein>
    <submittedName>
        <fullName evidence="3">Glutaminase EF-hand domain-containing protein</fullName>
    </submittedName>
</protein>
<evidence type="ECO:0000313" key="3">
    <source>
        <dbReference type="WBParaSite" id="PSU_v2.g16864.t1"/>
    </source>
</evidence>
<feature type="domain" description="Glutaminase EF-hand" evidence="1">
    <location>
        <begin position="20"/>
        <end position="89"/>
    </location>
</feature>
<dbReference type="Gene3D" id="1.10.238.210">
    <property type="match status" value="1"/>
</dbReference>
<organism evidence="2 3">
    <name type="scientific">Panagrolaimus superbus</name>
    <dbReference type="NCBI Taxonomy" id="310955"/>
    <lineage>
        <taxon>Eukaryota</taxon>
        <taxon>Metazoa</taxon>
        <taxon>Ecdysozoa</taxon>
        <taxon>Nematoda</taxon>
        <taxon>Chromadorea</taxon>
        <taxon>Rhabditida</taxon>
        <taxon>Tylenchina</taxon>
        <taxon>Panagrolaimomorpha</taxon>
        <taxon>Panagrolaimoidea</taxon>
        <taxon>Panagrolaimidae</taxon>
        <taxon>Panagrolaimus</taxon>
    </lineage>
</organism>
<evidence type="ECO:0000313" key="2">
    <source>
        <dbReference type="Proteomes" id="UP000887577"/>
    </source>
</evidence>
<sequence>MSKTAEALSKSYEYKTTSAEDLVFDLFKAQGPKEEASIGKLLSVLRSFGLKEDDPRLKNTMDKIRDYDLMNEEDNDVRHYRLNRNQFKE</sequence>
<proteinExistence type="predicted"/>